<dbReference type="InterPro" id="IPR039417">
    <property type="entry name" value="Peptidase_C1A_papain-like"/>
</dbReference>
<feature type="domain" description="Peptidase C1A papain C-terminal" evidence="4">
    <location>
        <begin position="59"/>
        <end position="259"/>
    </location>
</feature>
<gene>
    <name evidence="5" type="primary">XCP2</name>
    <name evidence="5" type="ORF">SDJN03_29006</name>
</gene>
<name>A0AAV6LZP4_9ROSI</name>
<evidence type="ECO:0000256" key="2">
    <source>
        <dbReference type="ARBA" id="ARBA00022801"/>
    </source>
</evidence>
<organism evidence="5 6">
    <name type="scientific">Cucurbita argyrosperma subsp. sororia</name>
    <dbReference type="NCBI Taxonomy" id="37648"/>
    <lineage>
        <taxon>Eukaryota</taxon>
        <taxon>Viridiplantae</taxon>
        <taxon>Streptophyta</taxon>
        <taxon>Embryophyta</taxon>
        <taxon>Tracheophyta</taxon>
        <taxon>Spermatophyta</taxon>
        <taxon>Magnoliopsida</taxon>
        <taxon>eudicotyledons</taxon>
        <taxon>Gunneridae</taxon>
        <taxon>Pentapetalae</taxon>
        <taxon>rosids</taxon>
        <taxon>fabids</taxon>
        <taxon>Cucurbitales</taxon>
        <taxon>Cucurbitaceae</taxon>
        <taxon>Cucurbiteae</taxon>
        <taxon>Cucurbita</taxon>
    </lineage>
</organism>
<dbReference type="GO" id="GO:0006508">
    <property type="term" value="P:proteolysis"/>
    <property type="evidence" value="ECO:0007669"/>
    <property type="project" value="UniProtKB-KW"/>
</dbReference>
<evidence type="ECO:0000256" key="1">
    <source>
        <dbReference type="ARBA" id="ARBA00022670"/>
    </source>
</evidence>
<evidence type="ECO:0000256" key="3">
    <source>
        <dbReference type="ARBA" id="ARBA00022807"/>
    </source>
</evidence>
<dbReference type="EMBL" id="JAGKQH010000019">
    <property type="protein sequence ID" value="KAG6572278.1"/>
    <property type="molecule type" value="Genomic_DNA"/>
</dbReference>
<dbReference type="AlphaFoldDB" id="A0AAV6LZP4"/>
<keyword evidence="1 5" id="KW-0645">Protease</keyword>
<keyword evidence="2" id="KW-0378">Hydrolase</keyword>
<keyword evidence="3" id="KW-0788">Thiol protease</keyword>
<dbReference type="CDD" id="cd02248">
    <property type="entry name" value="Peptidase_C1A"/>
    <property type="match status" value="1"/>
</dbReference>
<evidence type="ECO:0000313" key="6">
    <source>
        <dbReference type="Proteomes" id="UP000685013"/>
    </source>
</evidence>
<dbReference type="Proteomes" id="UP000685013">
    <property type="component" value="Chromosome 19"/>
</dbReference>
<evidence type="ECO:0000313" key="5">
    <source>
        <dbReference type="EMBL" id="KAG6572278.1"/>
    </source>
</evidence>
<dbReference type="SMART" id="SM00645">
    <property type="entry name" value="Pept_C1"/>
    <property type="match status" value="1"/>
</dbReference>
<dbReference type="Pfam" id="PF00112">
    <property type="entry name" value="Peptidase_C1"/>
    <property type="match status" value="1"/>
</dbReference>
<dbReference type="GO" id="GO:0008234">
    <property type="term" value="F:cysteine-type peptidase activity"/>
    <property type="evidence" value="ECO:0007669"/>
    <property type="project" value="UniProtKB-KW"/>
</dbReference>
<protein>
    <submittedName>
        <fullName evidence="5">Cysteine protease XCP2</fullName>
    </submittedName>
</protein>
<accession>A0AAV6LZP4</accession>
<dbReference type="InterPro" id="IPR013128">
    <property type="entry name" value="Peptidase_C1A"/>
</dbReference>
<sequence>MTATLRHLVRSSISHTYLPSYTISTFSSYPPKKKDSMSKNADWTKYKMPKYVEWTEDSIPKYVNWRKEGAVTSVKKQWHPASCWIYTGIAAIESAYKIKKGQLIDLSTNQLIHHFRLHLNSGEGGDVDLVFQYAMKTPILRQSDYGKRVVKRDQTVQIRRFQYLRLEEELDLIMALRNGPVCILIASTHHDFEVYRGGIYHGPFGWSVDHSVLAVGYTPDYIIIKNCWGTSWGDKGYMNLSRKALKYSGIFNSWAAYPVV</sequence>
<feature type="non-terminal residue" evidence="5">
    <location>
        <position position="1"/>
    </location>
</feature>
<keyword evidence="6" id="KW-1185">Reference proteome</keyword>
<proteinExistence type="predicted"/>
<evidence type="ECO:0000259" key="4">
    <source>
        <dbReference type="SMART" id="SM00645"/>
    </source>
</evidence>
<comment type="caution">
    <text evidence="5">The sequence shown here is derived from an EMBL/GenBank/DDBJ whole genome shotgun (WGS) entry which is preliminary data.</text>
</comment>
<reference evidence="5 6" key="1">
    <citation type="journal article" date="2021" name="Hortic Res">
        <title>The domestication of Cucurbita argyrosperma as revealed by the genome of its wild relative.</title>
        <authorList>
            <person name="Barrera-Redondo J."/>
            <person name="Sanchez-de la Vega G."/>
            <person name="Aguirre-Liguori J.A."/>
            <person name="Castellanos-Morales G."/>
            <person name="Gutierrez-Guerrero Y.T."/>
            <person name="Aguirre-Dugua X."/>
            <person name="Aguirre-Planter E."/>
            <person name="Tenaillon M.I."/>
            <person name="Lira-Saade R."/>
            <person name="Eguiarte L.E."/>
        </authorList>
    </citation>
    <scope>NUCLEOTIDE SEQUENCE [LARGE SCALE GENOMIC DNA]</scope>
    <source>
        <strain evidence="5">JBR-2021</strain>
    </source>
</reference>
<dbReference type="PANTHER" id="PTHR12411">
    <property type="entry name" value="CYSTEINE PROTEASE FAMILY C1-RELATED"/>
    <property type="match status" value="1"/>
</dbReference>
<dbReference type="InterPro" id="IPR000668">
    <property type="entry name" value="Peptidase_C1A_C"/>
</dbReference>